<feature type="domain" description="WW" evidence="3">
    <location>
        <begin position="819"/>
        <end position="852"/>
    </location>
</feature>
<name>A0A7S1XNR9_9STRA</name>
<dbReference type="Gene3D" id="2.20.70.10">
    <property type="match status" value="2"/>
</dbReference>
<feature type="compositionally biased region" description="Pro residues" evidence="2">
    <location>
        <begin position="8"/>
        <end position="23"/>
    </location>
</feature>
<dbReference type="InterPro" id="IPR000048">
    <property type="entry name" value="IQ_motif_EF-hand-BS"/>
</dbReference>
<feature type="region of interest" description="Disordered" evidence="2">
    <location>
        <begin position="853"/>
        <end position="872"/>
    </location>
</feature>
<accession>A0A7S1XNR9</accession>
<feature type="region of interest" description="Disordered" evidence="2">
    <location>
        <begin position="1"/>
        <end position="26"/>
    </location>
</feature>
<dbReference type="InterPro" id="IPR036020">
    <property type="entry name" value="WW_dom_sf"/>
</dbReference>
<protein>
    <recommendedName>
        <fullName evidence="3">WW domain-containing protein</fullName>
    </recommendedName>
</protein>
<evidence type="ECO:0000256" key="2">
    <source>
        <dbReference type="SAM" id="MobiDB-lite"/>
    </source>
</evidence>
<keyword evidence="1" id="KW-0175">Coiled coil</keyword>
<dbReference type="AlphaFoldDB" id="A0A7S1XNR9"/>
<evidence type="ECO:0000256" key="1">
    <source>
        <dbReference type="SAM" id="Coils"/>
    </source>
</evidence>
<dbReference type="CDD" id="cd00201">
    <property type="entry name" value="WW"/>
    <property type="match status" value="1"/>
</dbReference>
<organism evidence="4">
    <name type="scientific">Phaeomonas parva</name>
    <dbReference type="NCBI Taxonomy" id="124430"/>
    <lineage>
        <taxon>Eukaryota</taxon>
        <taxon>Sar</taxon>
        <taxon>Stramenopiles</taxon>
        <taxon>Ochrophyta</taxon>
        <taxon>Pinguiophyceae</taxon>
        <taxon>Pinguiochrysidales</taxon>
        <taxon>Pinguiochrysidaceae</taxon>
        <taxon>Phaeomonas</taxon>
    </lineage>
</organism>
<dbReference type="SUPFAM" id="SSF51045">
    <property type="entry name" value="WW domain"/>
    <property type="match status" value="1"/>
</dbReference>
<dbReference type="Pfam" id="PF00612">
    <property type="entry name" value="IQ"/>
    <property type="match status" value="1"/>
</dbReference>
<feature type="coiled-coil region" evidence="1">
    <location>
        <begin position="713"/>
        <end position="754"/>
    </location>
</feature>
<dbReference type="InterPro" id="IPR001202">
    <property type="entry name" value="WW_dom"/>
</dbReference>
<dbReference type="PROSITE" id="PS50096">
    <property type="entry name" value="IQ"/>
    <property type="match status" value="2"/>
</dbReference>
<gene>
    <name evidence="4" type="ORF">PPAR1163_LOCUS10901</name>
</gene>
<sequence length="979" mass="115195">MPSETMFPPIPTAQSPPPRPELGPDPQYIATVIRRELQANLSQSVRSGKDAAVVGQPGVVKWFTFDSEYAKTKTKIIRDFEQKRSAYEPPDLTQFYVSRDEDERKVEETKWKAIFVLQSVLDRPQYNLIKLSGADRALYESIFKAEPQKFINLPRFLTVMRTVYKFELANLDRVSDTPMLKMLKRLHRAFYDARGAGMDWRCFILMLRTVQMPDEQTWEHLRFGFALYSSEGSMDPDCSDPVKLGDIKDLFVTLVCQERKRAITDRVNKSWVQVTNIDPEARELALNQTRRGRQQNSIPVPFRIFQRMLEQEALAFLMDAKVTYGKLDPDTWMREAELNWYHPIFSGYLMARRRQHRNVRKLNEFRAQWAGRTLRLFLGSWRVYIWKRRQAKIFLTDRNMRLERDRMRPKFEKLKKWAFNNVVAETIQRYVRGYFGARRADFRRMVFTGVVCFQALLRGYLQRMRDKEAVNRRIWGATEMQRHYRGLRGRTIAQARLWDIYDKGLKAITVERRRLQEARIVDAALIVQRAWRSKKARAELERRRELDAARAMIQGELEQMLIEKERKERVYKQELEEFYRRKKEEFERERLDASKSAAERSKIIAYRRRNADKAKREKTAAAKEKANRLEEARVDNWLKDWEEEANKRAEAHRKFLEENVLGNPMTPEEKKLEKELHKEIKERGKVVIKAADKRNIPMEIPEAEVVAREEVLVKRMNDERLRVRDEMLKAAQEYEDAKAKEDEEERIAFEAERERNREFAATRIQAMGRRYAATRELREIGFRVYKKHFDPRTGAYYYEDKRTGQTQWHKPPSLGSYDVDVKDKWILMTDVEGREYYFNPKTMDMQWDRPAAYRSPREHDKDGDADETTEDGASVMTYDTEASTVAEDVAAALARGDDINAIATTLLEAGEIGGFGRPKSVGDGDETAQLCVRCLQNSAARHCNMCNLSYCQDCFMDAHRSGPFKRHTFNNIQKQLTAS</sequence>
<dbReference type="CDD" id="cd19757">
    <property type="entry name" value="Bbox1"/>
    <property type="match status" value="1"/>
</dbReference>
<dbReference type="Gene3D" id="4.10.830.40">
    <property type="match status" value="1"/>
</dbReference>
<dbReference type="EMBL" id="HBGJ01016961">
    <property type="protein sequence ID" value="CAD9252537.1"/>
    <property type="molecule type" value="Transcribed_RNA"/>
</dbReference>
<dbReference type="PROSITE" id="PS50020">
    <property type="entry name" value="WW_DOMAIN_2"/>
    <property type="match status" value="1"/>
</dbReference>
<dbReference type="SMART" id="SM00456">
    <property type="entry name" value="WW"/>
    <property type="match status" value="2"/>
</dbReference>
<evidence type="ECO:0000313" key="4">
    <source>
        <dbReference type="EMBL" id="CAD9252537.1"/>
    </source>
</evidence>
<evidence type="ECO:0000259" key="3">
    <source>
        <dbReference type="PROSITE" id="PS50020"/>
    </source>
</evidence>
<reference evidence="4" key="1">
    <citation type="submission" date="2021-01" db="EMBL/GenBank/DDBJ databases">
        <authorList>
            <person name="Corre E."/>
            <person name="Pelletier E."/>
            <person name="Niang G."/>
            <person name="Scheremetjew M."/>
            <person name="Finn R."/>
            <person name="Kale V."/>
            <person name="Holt S."/>
            <person name="Cochrane G."/>
            <person name="Meng A."/>
            <person name="Brown T."/>
            <person name="Cohen L."/>
        </authorList>
    </citation>
    <scope>NUCLEOTIDE SEQUENCE</scope>
    <source>
        <strain evidence="4">CCMP2877</strain>
    </source>
</reference>
<proteinExistence type="predicted"/>
<dbReference type="CDD" id="cd23767">
    <property type="entry name" value="IQCD"/>
    <property type="match status" value="1"/>
</dbReference>